<keyword evidence="3" id="KW-1185">Reference proteome</keyword>
<dbReference type="PANTHER" id="PTHR42877:SF8">
    <property type="entry name" value="MONOOXYGENASE"/>
    <property type="match status" value="1"/>
</dbReference>
<proteinExistence type="inferred from homology"/>
<dbReference type="InterPro" id="IPR051209">
    <property type="entry name" value="FAD-bind_Monooxygenase_sf"/>
</dbReference>
<dbReference type="Gene3D" id="3.50.50.60">
    <property type="entry name" value="FAD/NAD(P)-binding domain"/>
    <property type="match status" value="1"/>
</dbReference>
<dbReference type="OrthoDB" id="74360at2759"/>
<sequence length="150" mass="16903">MADFIGRLLRRVDELNVATFVPDKGAQDDFNEQVEDFMVGAVWSGTCTSWCKLISSCFLFSSVLLQNGQGQSGKVTAVWPGSSLHYREVLEQNRWEDWNWTYPAGRYKIWGSGKSAIEKSGGDHSYYLQHGSFLPCRGVGTAHMQEELKD</sequence>
<evidence type="ECO:0000313" key="2">
    <source>
        <dbReference type="EMBL" id="KAF2820155.1"/>
    </source>
</evidence>
<dbReference type="InterPro" id="IPR036188">
    <property type="entry name" value="FAD/NAD-bd_sf"/>
</dbReference>
<evidence type="ECO:0000313" key="3">
    <source>
        <dbReference type="Proteomes" id="UP000799424"/>
    </source>
</evidence>
<dbReference type="Proteomes" id="UP000799424">
    <property type="component" value="Unassembled WGS sequence"/>
</dbReference>
<gene>
    <name evidence="2" type="ORF">CC86DRAFT_304980</name>
</gene>
<organism evidence="2 3">
    <name type="scientific">Ophiobolus disseminans</name>
    <dbReference type="NCBI Taxonomy" id="1469910"/>
    <lineage>
        <taxon>Eukaryota</taxon>
        <taxon>Fungi</taxon>
        <taxon>Dikarya</taxon>
        <taxon>Ascomycota</taxon>
        <taxon>Pezizomycotina</taxon>
        <taxon>Dothideomycetes</taxon>
        <taxon>Pleosporomycetidae</taxon>
        <taxon>Pleosporales</taxon>
        <taxon>Pleosporineae</taxon>
        <taxon>Phaeosphaeriaceae</taxon>
        <taxon>Ophiobolus</taxon>
    </lineage>
</organism>
<protein>
    <submittedName>
        <fullName evidence="2">Uncharacterized protein</fullName>
    </submittedName>
</protein>
<reference evidence="2" key="1">
    <citation type="journal article" date="2020" name="Stud. Mycol.">
        <title>101 Dothideomycetes genomes: a test case for predicting lifestyles and emergence of pathogens.</title>
        <authorList>
            <person name="Haridas S."/>
            <person name="Albert R."/>
            <person name="Binder M."/>
            <person name="Bloem J."/>
            <person name="Labutti K."/>
            <person name="Salamov A."/>
            <person name="Andreopoulos B."/>
            <person name="Baker S."/>
            <person name="Barry K."/>
            <person name="Bills G."/>
            <person name="Bluhm B."/>
            <person name="Cannon C."/>
            <person name="Castanera R."/>
            <person name="Culley D."/>
            <person name="Daum C."/>
            <person name="Ezra D."/>
            <person name="Gonzalez J."/>
            <person name="Henrissat B."/>
            <person name="Kuo A."/>
            <person name="Liang C."/>
            <person name="Lipzen A."/>
            <person name="Lutzoni F."/>
            <person name="Magnuson J."/>
            <person name="Mondo S."/>
            <person name="Nolan M."/>
            <person name="Ohm R."/>
            <person name="Pangilinan J."/>
            <person name="Park H.-J."/>
            <person name="Ramirez L."/>
            <person name="Alfaro M."/>
            <person name="Sun H."/>
            <person name="Tritt A."/>
            <person name="Yoshinaga Y."/>
            <person name="Zwiers L.-H."/>
            <person name="Turgeon B."/>
            <person name="Goodwin S."/>
            <person name="Spatafora J."/>
            <person name="Crous P."/>
            <person name="Grigoriev I."/>
        </authorList>
    </citation>
    <scope>NUCLEOTIDE SEQUENCE</scope>
    <source>
        <strain evidence="2">CBS 113818</strain>
    </source>
</reference>
<name>A0A6A6ZIT6_9PLEO</name>
<dbReference type="PANTHER" id="PTHR42877">
    <property type="entry name" value="L-ORNITHINE N(5)-MONOOXYGENASE-RELATED"/>
    <property type="match status" value="1"/>
</dbReference>
<comment type="similarity">
    <text evidence="1">Belongs to the FAD-binding monooxygenase family.</text>
</comment>
<accession>A0A6A6ZIT6</accession>
<dbReference type="EMBL" id="MU006241">
    <property type="protein sequence ID" value="KAF2820155.1"/>
    <property type="molecule type" value="Genomic_DNA"/>
</dbReference>
<dbReference type="AlphaFoldDB" id="A0A6A6ZIT6"/>
<evidence type="ECO:0000256" key="1">
    <source>
        <dbReference type="ARBA" id="ARBA00010139"/>
    </source>
</evidence>